<evidence type="ECO:0000256" key="5">
    <source>
        <dbReference type="ARBA" id="ARBA00022691"/>
    </source>
</evidence>
<dbReference type="GeneID" id="48058457"/>
<dbReference type="HAMAP" id="MF_00735">
    <property type="entry name" value="Methyltr_PrmA"/>
    <property type="match status" value="1"/>
</dbReference>
<organism evidence="7 8">
    <name type="scientific">Staphylococcus felis</name>
    <dbReference type="NCBI Taxonomy" id="46127"/>
    <lineage>
        <taxon>Bacteria</taxon>
        <taxon>Bacillati</taxon>
        <taxon>Bacillota</taxon>
        <taxon>Bacilli</taxon>
        <taxon>Bacillales</taxon>
        <taxon>Staphylococcaceae</taxon>
        <taxon>Staphylococcus</taxon>
    </lineage>
</organism>
<comment type="similarity">
    <text evidence="1 6">Belongs to the methyltransferase superfamily. PrmA family.</text>
</comment>
<evidence type="ECO:0000256" key="6">
    <source>
        <dbReference type="HAMAP-Rule" id="MF_00735"/>
    </source>
</evidence>
<feature type="binding site" evidence="6">
    <location>
        <position position="180"/>
    </location>
    <ligand>
        <name>S-adenosyl-L-methionine</name>
        <dbReference type="ChEBI" id="CHEBI:59789"/>
    </ligand>
</feature>
<dbReference type="PANTHER" id="PTHR43648:SF1">
    <property type="entry name" value="ELECTRON TRANSFER FLAVOPROTEIN BETA SUBUNIT LYSINE METHYLTRANSFERASE"/>
    <property type="match status" value="1"/>
</dbReference>
<dbReference type="InterPro" id="IPR029063">
    <property type="entry name" value="SAM-dependent_MTases_sf"/>
</dbReference>
<comment type="catalytic activity">
    <reaction evidence="6">
        <text>L-lysyl-[protein] + 3 S-adenosyl-L-methionine = N(6),N(6),N(6)-trimethyl-L-lysyl-[protein] + 3 S-adenosyl-L-homocysteine + 3 H(+)</text>
        <dbReference type="Rhea" id="RHEA:54192"/>
        <dbReference type="Rhea" id="RHEA-COMP:9752"/>
        <dbReference type="Rhea" id="RHEA-COMP:13826"/>
        <dbReference type="ChEBI" id="CHEBI:15378"/>
        <dbReference type="ChEBI" id="CHEBI:29969"/>
        <dbReference type="ChEBI" id="CHEBI:57856"/>
        <dbReference type="ChEBI" id="CHEBI:59789"/>
        <dbReference type="ChEBI" id="CHEBI:61961"/>
    </reaction>
</comment>
<dbReference type="CDD" id="cd02440">
    <property type="entry name" value="AdoMet_MTases"/>
    <property type="match status" value="1"/>
</dbReference>
<proteinExistence type="inferred from homology"/>
<dbReference type="GO" id="GO:0008276">
    <property type="term" value="F:protein methyltransferase activity"/>
    <property type="evidence" value="ECO:0007669"/>
    <property type="project" value="UniProtKB-UniRule"/>
</dbReference>
<dbReference type="Pfam" id="PF06325">
    <property type="entry name" value="PrmA"/>
    <property type="match status" value="1"/>
</dbReference>
<protein>
    <recommendedName>
        <fullName evidence="6">Ribosomal protein L11 methyltransferase</fullName>
        <shortName evidence="6">L11 Mtase</shortName>
        <ecNumber evidence="6">2.1.1.-</ecNumber>
    </recommendedName>
</protein>
<keyword evidence="4 6" id="KW-0808">Transferase</keyword>
<dbReference type="GO" id="GO:0005737">
    <property type="term" value="C:cytoplasm"/>
    <property type="evidence" value="ECO:0007669"/>
    <property type="project" value="UniProtKB-SubCell"/>
</dbReference>
<feature type="binding site" evidence="6">
    <location>
        <position position="245"/>
    </location>
    <ligand>
        <name>S-adenosyl-L-methionine</name>
        <dbReference type="ChEBI" id="CHEBI:59789"/>
    </ligand>
</feature>
<dbReference type="EMBL" id="QKXQ01000243">
    <property type="protein sequence ID" value="REH96669.1"/>
    <property type="molecule type" value="Genomic_DNA"/>
</dbReference>
<dbReference type="Gene3D" id="3.40.50.150">
    <property type="entry name" value="Vaccinia Virus protein VP39"/>
    <property type="match status" value="1"/>
</dbReference>
<feature type="binding site" evidence="6">
    <location>
        <position position="202"/>
    </location>
    <ligand>
        <name>S-adenosyl-L-methionine</name>
        <dbReference type="ChEBI" id="CHEBI:59789"/>
    </ligand>
</feature>
<dbReference type="InterPro" id="IPR004498">
    <property type="entry name" value="Ribosomal_PrmA_MeTrfase"/>
</dbReference>
<dbReference type="InterPro" id="IPR050078">
    <property type="entry name" value="Ribosomal_L11_MeTrfase_PrmA"/>
</dbReference>
<dbReference type="KEGG" id="sfq:C7J90_09480"/>
<evidence type="ECO:0000313" key="8">
    <source>
        <dbReference type="Proteomes" id="UP000256562"/>
    </source>
</evidence>
<dbReference type="PIRSF" id="PIRSF000401">
    <property type="entry name" value="RPL11_MTase"/>
    <property type="match status" value="1"/>
</dbReference>
<name>A0A2K3ZB33_9STAP</name>
<dbReference type="GO" id="GO:0032259">
    <property type="term" value="P:methylation"/>
    <property type="evidence" value="ECO:0007669"/>
    <property type="project" value="UniProtKB-KW"/>
</dbReference>
<dbReference type="NCBIfam" id="TIGR00406">
    <property type="entry name" value="prmA"/>
    <property type="match status" value="1"/>
</dbReference>
<evidence type="ECO:0000256" key="4">
    <source>
        <dbReference type="ARBA" id="ARBA00022679"/>
    </source>
</evidence>
<dbReference type="OrthoDB" id="9785995at2"/>
<comment type="subcellular location">
    <subcellularLocation>
        <location evidence="6">Cytoplasm</location>
    </subcellularLocation>
</comment>
<comment type="function">
    <text evidence="6">Methylates ribosomal protein L11.</text>
</comment>
<dbReference type="SUPFAM" id="SSF53335">
    <property type="entry name" value="S-adenosyl-L-methionine-dependent methyltransferases"/>
    <property type="match status" value="1"/>
</dbReference>
<dbReference type="RefSeq" id="WP_103209488.1">
    <property type="nucleotide sequence ID" value="NZ_CP027770.1"/>
</dbReference>
<gene>
    <name evidence="6" type="primary">prmA</name>
    <name evidence="7" type="ORF">DOS83_05225</name>
</gene>
<dbReference type="AlphaFoldDB" id="A0A2K3ZB33"/>
<evidence type="ECO:0000256" key="1">
    <source>
        <dbReference type="ARBA" id="ARBA00009741"/>
    </source>
</evidence>
<keyword evidence="2 6" id="KW-0963">Cytoplasm</keyword>
<sequence length="311" mass="35321">MNWIELSVTVNQDAETLASSILQDFGSNGVAIEDSNEIYKEREDRFGEIFDLNPDDYPEKHIIIKGYFNEEQYYIGLNNQIEQLLLNNDIVDKTVLSIRATEIKESDWENEWKNYFHPFQASSRFFIIPSWELIERDDKYLYIELDPGMAFGTGDHPTTSLCLKALEKVIQPKHRVIDVGTGSGILSIASFLLGAQSIKAIDLDEMAVKVAKENFEKNHCLHAIETSTGNLLENEVETYDVIIANILAHIIEKMIPDAYSHLNANGIFIASGIIEERETDIVSQMKEAGFQIQNIQRDSGWICITGQKVKI</sequence>
<dbReference type="GO" id="GO:0005840">
    <property type="term" value="C:ribosome"/>
    <property type="evidence" value="ECO:0007669"/>
    <property type="project" value="UniProtKB-KW"/>
</dbReference>
<evidence type="ECO:0000256" key="3">
    <source>
        <dbReference type="ARBA" id="ARBA00022603"/>
    </source>
</evidence>
<comment type="caution">
    <text evidence="7">The sequence shown here is derived from an EMBL/GenBank/DDBJ whole genome shotgun (WGS) entry which is preliminary data.</text>
</comment>
<dbReference type="PANTHER" id="PTHR43648">
    <property type="entry name" value="ELECTRON TRANSFER FLAVOPROTEIN BETA SUBUNIT LYSINE METHYLTRANSFERASE"/>
    <property type="match status" value="1"/>
</dbReference>
<evidence type="ECO:0000313" key="7">
    <source>
        <dbReference type="EMBL" id="REH96669.1"/>
    </source>
</evidence>
<keyword evidence="3 6" id="KW-0489">Methyltransferase</keyword>
<reference evidence="7 8" key="1">
    <citation type="journal article" date="2018" name="Vet. Microbiol.">
        <title>Characterisation of Staphylococcus felis isolated from cats using whole genome sequencing.</title>
        <authorList>
            <person name="Worthing K."/>
            <person name="Pang S."/>
            <person name="Trott D.J."/>
            <person name="Abraham S."/>
            <person name="Coombs G.W."/>
            <person name="Jordan D."/>
            <person name="McIntyre L."/>
            <person name="Davies M.R."/>
            <person name="Norris J."/>
        </authorList>
    </citation>
    <scope>NUCLEOTIDE SEQUENCE [LARGE SCALE GENOMIC DNA]</scope>
    <source>
        <strain evidence="7 8">F9</strain>
    </source>
</reference>
<accession>A0A2K3ZB33</accession>
<keyword evidence="7" id="KW-0689">Ribosomal protein</keyword>
<keyword evidence="5 6" id="KW-0949">S-adenosyl-L-methionine</keyword>
<keyword evidence="7" id="KW-0687">Ribonucleoprotein</keyword>
<dbReference type="Proteomes" id="UP000256562">
    <property type="component" value="Unassembled WGS sequence"/>
</dbReference>
<evidence type="ECO:0000256" key="2">
    <source>
        <dbReference type="ARBA" id="ARBA00022490"/>
    </source>
</evidence>
<feature type="binding site" evidence="6">
    <location>
        <position position="159"/>
    </location>
    <ligand>
        <name>S-adenosyl-L-methionine</name>
        <dbReference type="ChEBI" id="CHEBI:59789"/>
    </ligand>
</feature>
<dbReference type="EC" id="2.1.1.-" evidence="6"/>